<name>A0AAV9JGF3_9PEZI</name>
<feature type="signal peptide" evidence="1">
    <location>
        <begin position="1"/>
        <end position="17"/>
    </location>
</feature>
<dbReference type="EMBL" id="JAVFHQ010000027">
    <property type="protein sequence ID" value="KAK4544136.1"/>
    <property type="molecule type" value="Genomic_DNA"/>
</dbReference>
<keyword evidence="3" id="KW-1185">Reference proteome</keyword>
<feature type="chain" id="PRO_5043900256" evidence="1">
    <location>
        <begin position="18"/>
        <end position="157"/>
    </location>
</feature>
<proteinExistence type="predicted"/>
<reference evidence="2 3" key="1">
    <citation type="submission" date="2021-11" db="EMBL/GenBank/DDBJ databases">
        <title>Black yeast isolated from Biological Soil Crust.</title>
        <authorList>
            <person name="Kurbessoian T."/>
        </authorList>
    </citation>
    <scope>NUCLEOTIDE SEQUENCE [LARGE SCALE GENOMIC DNA]</scope>
    <source>
        <strain evidence="2 3">CCFEE 5522</strain>
    </source>
</reference>
<accession>A0AAV9JGF3</accession>
<keyword evidence="1" id="KW-0732">Signal</keyword>
<dbReference type="Proteomes" id="UP001324427">
    <property type="component" value="Unassembled WGS sequence"/>
</dbReference>
<sequence length="157" mass="16520">MQLYVLLASVLPLLAAASPIQPRAGGPIAEPIPSNCTLINPLPHASCGNATTSGYMPTSNFTATNLVYSAYFEGFLSQPAQATECMQQCYGFGDKGDCKSALLGYRIPTPKGYYGTVGGDLETACLLYGAYLNPNVFVPAPSGQYVNATAQNIYCSV</sequence>
<dbReference type="AlphaFoldDB" id="A0AAV9JGF3"/>
<evidence type="ECO:0000256" key="1">
    <source>
        <dbReference type="SAM" id="SignalP"/>
    </source>
</evidence>
<organism evidence="2 3">
    <name type="scientific">Oleoguttula mirabilis</name>
    <dbReference type="NCBI Taxonomy" id="1507867"/>
    <lineage>
        <taxon>Eukaryota</taxon>
        <taxon>Fungi</taxon>
        <taxon>Dikarya</taxon>
        <taxon>Ascomycota</taxon>
        <taxon>Pezizomycotina</taxon>
        <taxon>Dothideomycetes</taxon>
        <taxon>Dothideomycetidae</taxon>
        <taxon>Mycosphaerellales</taxon>
        <taxon>Teratosphaeriaceae</taxon>
        <taxon>Oleoguttula</taxon>
    </lineage>
</organism>
<evidence type="ECO:0000313" key="3">
    <source>
        <dbReference type="Proteomes" id="UP001324427"/>
    </source>
</evidence>
<gene>
    <name evidence="2" type="ORF">LTR36_004634</name>
</gene>
<protein>
    <submittedName>
        <fullName evidence="2">Uncharacterized protein</fullName>
    </submittedName>
</protein>
<comment type="caution">
    <text evidence="2">The sequence shown here is derived from an EMBL/GenBank/DDBJ whole genome shotgun (WGS) entry which is preliminary data.</text>
</comment>
<evidence type="ECO:0000313" key="2">
    <source>
        <dbReference type="EMBL" id="KAK4544136.1"/>
    </source>
</evidence>